<comment type="similarity">
    <text evidence="1">Belongs to the LysR transcriptional regulatory family.</text>
</comment>
<dbReference type="NCBIfam" id="TIGR03298">
    <property type="entry name" value="argP"/>
    <property type="match status" value="1"/>
</dbReference>
<dbReference type="Pfam" id="PF00126">
    <property type="entry name" value="HTH_1"/>
    <property type="match status" value="1"/>
</dbReference>
<accession>A0A1I4YY34</accession>
<sequence length="295" mass="31593">MDIAQLQALAAAVDEGTFEAAARALHVTPSAISQRIRALENAVGGVLLQRSKPIVVTPAGISYLRLARQIEALAAEAEASAAQRATQRWPAVSMAINGDSLATWVMAALAPLANEITFDIHREDQDHSAALLRDGTVMAAITTEERPVQGCTSTRLGVMHYRAMASPSFVERWFASGVDADTLGLAPVVNFDQKDDIQHRFLRAASGATLAPPQHFVPVSADFAEAVRLGFGWAMLPDQQSRELVSRGELVELAAGQAVSVTLYWQQWALQMTALGRVADALGTAAKRMLAEPSI</sequence>
<dbReference type="InterPro" id="IPR050176">
    <property type="entry name" value="LTTR"/>
</dbReference>
<evidence type="ECO:0000259" key="6">
    <source>
        <dbReference type="PROSITE" id="PS50931"/>
    </source>
</evidence>
<organism evidence="7 8">
    <name type="scientific">Mycetocola miduiensis</name>
    <dbReference type="NCBI Taxonomy" id="995034"/>
    <lineage>
        <taxon>Bacteria</taxon>
        <taxon>Bacillati</taxon>
        <taxon>Actinomycetota</taxon>
        <taxon>Actinomycetes</taxon>
        <taxon>Micrococcales</taxon>
        <taxon>Microbacteriaceae</taxon>
        <taxon>Mycetocola</taxon>
    </lineage>
</organism>
<dbReference type="OrthoDB" id="3252676at2"/>
<evidence type="ECO:0000313" key="7">
    <source>
        <dbReference type="EMBL" id="SFN42898.1"/>
    </source>
</evidence>
<dbReference type="Gene3D" id="1.10.10.10">
    <property type="entry name" value="Winged helix-like DNA-binding domain superfamily/Winged helix DNA-binding domain"/>
    <property type="match status" value="1"/>
</dbReference>
<dbReference type="EMBL" id="FOVM01000001">
    <property type="protein sequence ID" value="SFN42898.1"/>
    <property type="molecule type" value="Genomic_DNA"/>
</dbReference>
<keyword evidence="3" id="KW-0238">DNA-binding</keyword>
<protein>
    <submittedName>
        <fullName evidence="7">LysR family transcriptional regulator, chromosome initiation inhibitor</fullName>
    </submittedName>
</protein>
<dbReference type="Gene3D" id="3.40.190.290">
    <property type="match status" value="1"/>
</dbReference>
<dbReference type="AlphaFoldDB" id="A0A1I4YY34"/>
<keyword evidence="8" id="KW-1185">Reference proteome</keyword>
<keyword evidence="4" id="KW-0010">Activator</keyword>
<dbReference type="InterPro" id="IPR005119">
    <property type="entry name" value="LysR_subst-bd"/>
</dbReference>
<keyword evidence="2" id="KW-0805">Transcription regulation</keyword>
<proteinExistence type="inferred from homology"/>
<dbReference type="InterPro" id="IPR036390">
    <property type="entry name" value="WH_DNA-bd_sf"/>
</dbReference>
<reference evidence="8" key="1">
    <citation type="submission" date="2016-10" db="EMBL/GenBank/DDBJ databases">
        <authorList>
            <person name="Varghese N."/>
            <person name="Submissions S."/>
        </authorList>
    </citation>
    <scope>NUCLEOTIDE SEQUENCE [LARGE SCALE GENOMIC DNA]</scope>
    <source>
        <strain evidence="8">CGMCC 1.11101</strain>
    </source>
</reference>
<dbReference type="GO" id="GO:0003677">
    <property type="term" value="F:DNA binding"/>
    <property type="evidence" value="ECO:0007669"/>
    <property type="project" value="UniProtKB-KW"/>
</dbReference>
<evidence type="ECO:0000256" key="5">
    <source>
        <dbReference type="ARBA" id="ARBA00023163"/>
    </source>
</evidence>
<dbReference type="SUPFAM" id="SSF46785">
    <property type="entry name" value="Winged helix' DNA-binding domain"/>
    <property type="match status" value="1"/>
</dbReference>
<dbReference type="PANTHER" id="PTHR30579">
    <property type="entry name" value="TRANSCRIPTIONAL REGULATOR"/>
    <property type="match status" value="1"/>
</dbReference>
<dbReference type="NCBIfam" id="NF002964">
    <property type="entry name" value="PRK03635.1"/>
    <property type="match status" value="1"/>
</dbReference>
<dbReference type="InterPro" id="IPR017685">
    <property type="entry name" value="ArgP"/>
</dbReference>
<dbReference type="InterPro" id="IPR000847">
    <property type="entry name" value="LysR_HTH_N"/>
</dbReference>
<evidence type="ECO:0000313" key="8">
    <source>
        <dbReference type="Proteomes" id="UP000198867"/>
    </source>
</evidence>
<evidence type="ECO:0000256" key="3">
    <source>
        <dbReference type="ARBA" id="ARBA00023125"/>
    </source>
</evidence>
<dbReference type="Pfam" id="PF03466">
    <property type="entry name" value="LysR_substrate"/>
    <property type="match status" value="1"/>
</dbReference>
<feature type="domain" description="HTH lysR-type" evidence="6">
    <location>
        <begin position="1"/>
        <end position="57"/>
    </location>
</feature>
<dbReference type="SUPFAM" id="SSF53850">
    <property type="entry name" value="Periplasmic binding protein-like II"/>
    <property type="match status" value="1"/>
</dbReference>
<dbReference type="STRING" id="995034.SAMN05216219_0597"/>
<dbReference type="PROSITE" id="PS50931">
    <property type="entry name" value="HTH_LYSR"/>
    <property type="match status" value="1"/>
</dbReference>
<name>A0A1I4YY34_9MICO</name>
<dbReference type="PANTHER" id="PTHR30579:SF2">
    <property type="entry name" value="HTH-TYPE TRANSCRIPTIONAL REGULATOR ARGP"/>
    <property type="match status" value="1"/>
</dbReference>
<dbReference type="Proteomes" id="UP000198867">
    <property type="component" value="Unassembled WGS sequence"/>
</dbReference>
<dbReference type="RefSeq" id="WP_090708634.1">
    <property type="nucleotide sequence ID" value="NZ_FOVM01000001.1"/>
</dbReference>
<gene>
    <name evidence="7" type="ORF">SAMN05216219_0597</name>
</gene>
<dbReference type="GO" id="GO:0003700">
    <property type="term" value="F:DNA-binding transcription factor activity"/>
    <property type="evidence" value="ECO:0007669"/>
    <property type="project" value="InterPro"/>
</dbReference>
<keyword evidence="5" id="KW-0804">Transcription</keyword>
<dbReference type="NCBIfam" id="NF009888">
    <property type="entry name" value="PRK13348.1"/>
    <property type="match status" value="1"/>
</dbReference>
<evidence type="ECO:0000256" key="1">
    <source>
        <dbReference type="ARBA" id="ARBA00009437"/>
    </source>
</evidence>
<evidence type="ECO:0000256" key="2">
    <source>
        <dbReference type="ARBA" id="ARBA00023015"/>
    </source>
</evidence>
<evidence type="ECO:0000256" key="4">
    <source>
        <dbReference type="ARBA" id="ARBA00023159"/>
    </source>
</evidence>
<dbReference type="InterPro" id="IPR036388">
    <property type="entry name" value="WH-like_DNA-bd_sf"/>
</dbReference>